<dbReference type="PRINTS" id="PR00131">
    <property type="entry name" value="GLHYDRLASE1"/>
</dbReference>
<evidence type="ECO:0000313" key="8">
    <source>
        <dbReference type="EMBL" id="KJD44398.1"/>
    </source>
</evidence>
<dbReference type="GO" id="GO:0005829">
    <property type="term" value="C:cytosol"/>
    <property type="evidence" value="ECO:0007669"/>
    <property type="project" value="TreeGrafter"/>
</dbReference>
<dbReference type="EMBL" id="JTHP01000036">
    <property type="protein sequence ID" value="KJD44398.1"/>
    <property type="molecule type" value="Genomic_DNA"/>
</dbReference>
<dbReference type="PANTHER" id="PTHR10353">
    <property type="entry name" value="GLYCOSYL HYDROLASE"/>
    <property type="match status" value="1"/>
</dbReference>
<dbReference type="PATRIC" id="fig|159743.3.peg.3859"/>
<dbReference type="PANTHER" id="PTHR10353:SF122">
    <property type="entry name" value="6-PHOSPHO-BETA-GLUCOSIDASE ASCB-RELATED"/>
    <property type="match status" value="1"/>
</dbReference>
<dbReference type="InterPro" id="IPR017853">
    <property type="entry name" value="GH"/>
</dbReference>
<evidence type="ECO:0000256" key="3">
    <source>
        <dbReference type="ARBA" id="ARBA00023295"/>
    </source>
</evidence>
<gene>
    <name evidence="8" type="ORF">QD47_17365</name>
</gene>
<dbReference type="Gene3D" id="3.20.20.80">
    <property type="entry name" value="Glycosidases"/>
    <property type="match status" value="1"/>
</dbReference>
<evidence type="ECO:0000313" key="9">
    <source>
        <dbReference type="Proteomes" id="UP000032534"/>
    </source>
</evidence>
<proteinExistence type="inferred from homology"/>
<evidence type="ECO:0000256" key="1">
    <source>
        <dbReference type="ARBA" id="ARBA00010838"/>
    </source>
</evidence>
<keyword evidence="3" id="KW-0326">Glycosidase</keyword>
<sequence length="486" mass="56821">MGESYMSKIRKDFLWGGAIAANQAEGAHRRDERGLSTADIQPFIPGADPTDLHFNNMDSETYEKYKHGTYYFPKRQGVHFYERYREYIDALADMHVKTLRLSISWSRIFPNGDDTGPNEQGLAFYDRLFRYMKEKNIEPIVTIFHYEMPLNLVEQYGGWTNRKLIDYFVKYGQTVLQRYHQTVKYWIIINQINLVHKEAFASLGILKDKVDHYEQAQFQAVHHQFVASAKITEFGHKLNPSLQMGMMLADTLTAPYSCEPADVELNFRRNRMQYFYSDVLIRGEYPEYALTYFEDHDIQLEITESEKELLRNNTADFLAVSYYWSNTVKASENTMDPNSTVKNPHLKANRWGWSINASGLYLCMSKYWDRYHVPMMVAENGLGFKDVLTADNKVHDDYRIEYHQEHIAALKEAIREGADVFAYCTWAPFDIISAGTAEMSKRYGFIYVDYDDEGNGSGQFHFKDSFYWYKQVIDSNGEDLHKNTND</sequence>
<dbReference type="InterPro" id="IPR033132">
    <property type="entry name" value="GH_1_N_CS"/>
</dbReference>
<protein>
    <recommendedName>
        <fullName evidence="6">Amygdalase</fullName>
    </recommendedName>
    <alternativeName>
        <fullName evidence="4">Cellobiase</fullName>
    </alternativeName>
    <alternativeName>
        <fullName evidence="5">Gentiobiase</fullName>
    </alternativeName>
</protein>
<evidence type="ECO:0000256" key="6">
    <source>
        <dbReference type="ARBA" id="ARBA00079432"/>
    </source>
</evidence>
<dbReference type="PROSITE" id="PS00653">
    <property type="entry name" value="GLYCOSYL_HYDROL_F1_2"/>
    <property type="match status" value="1"/>
</dbReference>
<dbReference type="GO" id="GO:0008422">
    <property type="term" value="F:beta-glucosidase activity"/>
    <property type="evidence" value="ECO:0007669"/>
    <property type="project" value="TreeGrafter"/>
</dbReference>
<dbReference type="GO" id="GO:0016052">
    <property type="term" value="P:carbohydrate catabolic process"/>
    <property type="evidence" value="ECO:0007669"/>
    <property type="project" value="TreeGrafter"/>
</dbReference>
<dbReference type="Proteomes" id="UP000032534">
    <property type="component" value="Unassembled WGS sequence"/>
</dbReference>
<comment type="caution">
    <text evidence="8">The sequence shown here is derived from an EMBL/GenBank/DDBJ whole genome shotgun (WGS) entry which is preliminary data.</text>
</comment>
<evidence type="ECO:0000256" key="5">
    <source>
        <dbReference type="ARBA" id="ARBA00032194"/>
    </source>
</evidence>
<name>A0A0D7X090_9BACL</name>
<dbReference type="FunFam" id="3.20.20.80:FF:000004">
    <property type="entry name" value="Beta-glucosidase 6-phospho-beta-glucosidase"/>
    <property type="match status" value="1"/>
</dbReference>
<reference evidence="8 9" key="1">
    <citation type="submission" date="2014-11" db="EMBL/GenBank/DDBJ databases">
        <title>Draft Genome Sequences of Paenibacillus polymyxa NRRL B-30509 and Paenibacillus terrae NRRL B-30644, Strains from a Poultry Environment that Produce Tridecaptin A and Paenicidins.</title>
        <authorList>
            <person name="van Belkum M.J."/>
            <person name="Lohans C.T."/>
            <person name="Vederas J.C."/>
        </authorList>
    </citation>
    <scope>NUCLEOTIDE SEQUENCE [LARGE SCALE GENOMIC DNA]</scope>
    <source>
        <strain evidence="8 9">NRRL B-30644</strain>
    </source>
</reference>
<dbReference type="SUPFAM" id="SSF51445">
    <property type="entry name" value="(Trans)glycosidases"/>
    <property type="match status" value="1"/>
</dbReference>
<organism evidence="8 9">
    <name type="scientific">Paenibacillus terrae</name>
    <dbReference type="NCBI Taxonomy" id="159743"/>
    <lineage>
        <taxon>Bacteria</taxon>
        <taxon>Bacillati</taxon>
        <taxon>Bacillota</taxon>
        <taxon>Bacilli</taxon>
        <taxon>Bacillales</taxon>
        <taxon>Paenibacillaceae</taxon>
        <taxon>Paenibacillus</taxon>
    </lineage>
</organism>
<dbReference type="InterPro" id="IPR001360">
    <property type="entry name" value="Glyco_hydro_1"/>
</dbReference>
<evidence type="ECO:0000256" key="2">
    <source>
        <dbReference type="ARBA" id="ARBA00022801"/>
    </source>
</evidence>
<dbReference type="AlphaFoldDB" id="A0A0D7X090"/>
<accession>A0A0D7X090</accession>
<keyword evidence="2" id="KW-0378">Hydrolase</keyword>
<dbReference type="Pfam" id="PF00232">
    <property type="entry name" value="Glyco_hydro_1"/>
    <property type="match status" value="1"/>
</dbReference>
<keyword evidence="9" id="KW-1185">Reference proteome</keyword>
<comment type="similarity">
    <text evidence="1 7">Belongs to the glycosyl hydrolase 1 family.</text>
</comment>
<evidence type="ECO:0000256" key="4">
    <source>
        <dbReference type="ARBA" id="ARBA00031448"/>
    </source>
</evidence>
<evidence type="ECO:0000256" key="7">
    <source>
        <dbReference type="RuleBase" id="RU003690"/>
    </source>
</evidence>